<dbReference type="Proteomes" id="UP000596035">
    <property type="component" value="Chromosome"/>
</dbReference>
<dbReference type="Gene3D" id="3.40.190.10">
    <property type="entry name" value="Periplasmic binding protein-like II"/>
    <property type="match status" value="2"/>
</dbReference>
<dbReference type="InterPro" id="IPR006059">
    <property type="entry name" value="SBP"/>
</dbReference>
<protein>
    <submittedName>
        <fullName evidence="4">Extracellular solute-binding protein</fullName>
    </submittedName>
</protein>
<feature type="region of interest" description="Disordered" evidence="1">
    <location>
        <begin position="24"/>
        <end position="70"/>
    </location>
</feature>
<dbReference type="EMBL" id="CP021422">
    <property type="protein sequence ID" value="ASB41946.1"/>
    <property type="molecule type" value="Genomic_DNA"/>
</dbReference>
<dbReference type="PROSITE" id="PS51257">
    <property type="entry name" value="PROKAR_LIPOPROTEIN"/>
    <property type="match status" value="1"/>
</dbReference>
<dbReference type="RefSeq" id="WP_066538934.1">
    <property type="nucleotide sequence ID" value="NZ_CP021422.1"/>
</dbReference>
<reference evidence="3" key="1">
    <citation type="journal article" date="2017" name="Genome Announc.">
        <title>High-Quality Whole-Genome Sequences of the Oligo-Mouse-Microbiota Bacterial Community.</title>
        <authorList>
            <person name="Garzetti D."/>
            <person name="Brugiroux S."/>
            <person name="Bunk B."/>
            <person name="Pukall R."/>
            <person name="McCoy K.D."/>
            <person name="Macpherson A.J."/>
            <person name="Stecher B."/>
        </authorList>
    </citation>
    <scope>NUCLEOTIDE SEQUENCE</scope>
    <source>
        <strain evidence="3">KB18</strain>
    </source>
</reference>
<dbReference type="PANTHER" id="PTHR43649:SF12">
    <property type="entry name" value="DIACETYLCHITOBIOSE BINDING PROTEIN DASA"/>
    <property type="match status" value="1"/>
</dbReference>
<evidence type="ECO:0000313" key="3">
    <source>
        <dbReference type="EMBL" id="ASB41946.1"/>
    </source>
</evidence>
<keyword evidence="2" id="KW-0732">Signal</keyword>
<dbReference type="AlphaFoldDB" id="A0A1Z2XU25"/>
<evidence type="ECO:0000256" key="1">
    <source>
        <dbReference type="SAM" id="MobiDB-lite"/>
    </source>
</evidence>
<name>A0A1Z2XU25_9FIRM</name>
<accession>A0A1Z2XU25</accession>
<reference evidence="5" key="2">
    <citation type="submission" date="2017-05" db="EMBL/GenBank/DDBJ databases">
        <title>Improved OligoMM genomes.</title>
        <authorList>
            <person name="Garzetti D."/>
        </authorList>
    </citation>
    <scope>NUCLEOTIDE SEQUENCE [LARGE SCALE GENOMIC DNA]</scope>
    <source>
        <strain evidence="5">KB18</strain>
    </source>
</reference>
<dbReference type="SUPFAM" id="SSF53850">
    <property type="entry name" value="Periplasmic binding protein-like II"/>
    <property type="match status" value="1"/>
</dbReference>
<sequence>MKRILALLLCLAMIVGIMAACGDSGNSSSAPESSSQESSGGDSSAADDSSSEAGEPSGEVVNSTNPGTELPIVTEPVTLKICKERHMLDTTQSYNEKASFKNITEETGLTLEFQELAAGTAGEQVPLLLAGGNMPDVFWALLSDTQILQNEGSFVPLEDMLETYAPNSLKTYDELTSVDWRQIATTPSGHIYGMLGRYEALFENSGDGIQIINKTWLDKVKKDIPTTLEEYKDVLIAFRDGDPNGNGEKDEIPYGFCEDMWCASLTNDMGQFGIGHGGATGNAASTMYTIIDGKVQGAVNTPEYREYLEFYHDLYTEGLIDQEGFSMKNDVFANKVRNYQVGTYYSWTALEYLSTEQEKDWVVLPTMKAHEDTVPVANGEIDRSTVQKNKWVITNTCEHPEAALRLWDYLARDTESKLTVALGEKGKLWDEYEDQPGVYYFLVPEGDPEFTFEHMKYTYGTVNDPPLMTIAETPKNDGDVSPAAALRDNMVKEVNKDFVKKENQLPAIYVTPEATDERSFLDTDLFAEVKKFRSQAVMDGFSDSDWEAYCKRLEDLRYADWLQWYQDYMDGNL</sequence>
<evidence type="ECO:0000256" key="2">
    <source>
        <dbReference type="SAM" id="SignalP"/>
    </source>
</evidence>
<reference evidence="4 6" key="3">
    <citation type="submission" date="2020-11" db="EMBL/GenBank/DDBJ databases">
        <title>Closed and high quality bacterial genomes of the OMM12 community.</title>
        <authorList>
            <person name="Marbouty M."/>
            <person name="Lamy-Besnier Q."/>
            <person name="Debarbieux L."/>
            <person name="Koszul R."/>
        </authorList>
    </citation>
    <scope>NUCLEOTIDE SEQUENCE [LARGE SCALE GENOMIC DNA]</scope>
    <source>
        <strain evidence="4 6">KB18</strain>
    </source>
</reference>
<proteinExistence type="predicted"/>
<evidence type="ECO:0000313" key="5">
    <source>
        <dbReference type="Proteomes" id="UP000196710"/>
    </source>
</evidence>
<dbReference type="InterPro" id="IPR050490">
    <property type="entry name" value="Bact_solute-bd_prot1"/>
</dbReference>
<dbReference type="Proteomes" id="UP000196710">
    <property type="component" value="Chromosome"/>
</dbReference>
<feature type="compositionally biased region" description="Low complexity" evidence="1">
    <location>
        <begin position="24"/>
        <end position="58"/>
    </location>
</feature>
<evidence type="ECO:0000313" key="6">
    <source>
        <dbReference type="Proteomes" id="UP000596035"/>
    </source>
</evidence>
<feature type="chain" id="PRO_5044249648" evidence="2">
    <location>
        <begin position="20"/>
        <end position="573"/>
    </location>
</feature>
<gene>
    <name evidence="3" type="ORF">ADH66_15555</name>
    <name evidence="4" type="ORF">I5Q82_05930</name>
</gene>
<keyword evidence="5" id="KW-1185">Reference proteome</keyword>
<organism evidence="4 6">
    <name type="scientific">Acutalibacter muris</name>
    <dbReference type="NCBI Taxonomy" id="1796620"/>
    <lineage>
        <taxon>Bacteria</taxon>
        <taxon>Bacillati</taxon>
        <taxon>Bacillota</taxon>
        <taxon>Clostridia</taxon>
        <taxon>Eubacteriales</taxon>
        <taxon>Acutalibacteraceae</taxon>
        <taxon>Acutalibacter</taxon>
    </lineage>
</organism>
<dbReference type="EMBL" id="CP065321">
    <property type="protein sequence ID" value="QQR31212.1"/>
    <property type="molecule type" value="Genomic_DNA"/>
</dbReference>
<dbReference type="Pfam" id="PF13416">
    <property type="entry name" value="SBP_bac_8"/>
    <property type="match status" value="1"/>
</dbReference>
<feature type="signal peptide" evidence="2">
    <location>
        <begin position="1"/>
        <end position="19"/>
    </location>
</feature>
<dbReference type="KEGG" id="amur:ADH66_15555"/>
<dbReference type="PANTHER" id="PTHR43649">
    <property type="entry name" value="ARABINOSE-BINDING PROTEIN-RELATED"/>
    <property type="match status" value="1"/>
</dbReference>
<evidence type="ECO:0000313" key="4">
    <source>
        <dbReference type="EMBL" id="QQR31212.1"/>
    </source>
</evidence>